<evidence type="ECO:0000256" key="1">
    <source>
        <dbReference type="ARBA" id="ARBA00004286"/>
    </source>
</evidence>
<evidence type="ECO:0000256" key="3">
    <source>
        <dbReference type="ARBA" id="ARBA00009471"/>
    </source>
</evidence>
<protein>
    <recommendedName>
        <fullName evidence="4 11">Condensin complex subunit 2</fullName>
    </recommendedName>
</protein>
<dbReference type="Pfam" id="PF05786">
    <property type="entry name" value="Cnd2"/>
    <property type="match status" value="1"/>
</dbReference>
<evidence type="ECO:0000313" key="13">
    <source>
        <dbReference type="EMBL" id="KDO30386.1"/>
    </source>
</evidence>
<dbReference type="RefSeq" id="XP_012198996.1">
    <property type="nucleotide sequence ID" value="XM_012343606.1"/>
</dbReference>
<feature type="region of interest" description="Disordered" evidence="12">
    <location>
        <begin position="654"/>
        <end position="674"/>
    </location>
</feature>
<dbReference type="PANTHER" id="PTHR13108">
    <property type="entry name" value="CONDENSIN COMPLEX SUBUNIT 2"/>
    <property type="match status" value="1"/>
</dbReference>
<keyword evidence="10 11" id="KW-0131">Cell cycle</keyword>
<dbReference type="PIRSF" id="PIRSF017126">
    <property type="entry name" value="Condensin_H"/>
    <property type="match status" value="1"/>
</dbReference>
<dbReference type="GO" id="GO:0051301">
    <property type="term" value="P:cell division"/>
    <property type="evidence" value="ECO:0007669"/>
    <property type="project" value="UniProtKB-KW"/>
</dbReference>
<evidence type="ECO:0000256" key="2">
    <source>
        <dbReference type="ARBA" id="ARBA00004496"/>
    </source>
</evidence>
<evidence type="ECO:0000256" key="10">
    <source>
        <dbReference type="ARBA" id="ARBA00023306"/>
    </source>
</evidence>
<accession>A0A067CV32</accession>
<feature type="compositionally biased region" description="Basic and acidic residues" evidence="12">
    <location>
        <begin position="1"/>
        <end position="30"/>
    </location>
</feature>
<gene>
    <name evidence="13" type="ORF">SPRG_05097</name>
</gene>
<feature type="compositionally biased region" description="Acidic residues" evidence="12">
    <location>
        <begin position="60"/>
        <end position="69"/>
    </location>
</feature>
<dbReference type="OrthoDB" id="362021at2759"/>
<sequence length="814" mass="90689">MAKGGDKRQRRDRTPEPPAEARKKAKGGHETDDDDEEDDVRGITMRSKKSKPLRAQPMDSTDDEAEDDNNAMAPPANEDYTASEESAFVTPAATPNEPRDATQTEEAMARRRMRIKGSLSRRKSLTPVTKTKQYVADMYSKIIQMSSENKINSKNAFSLHLIDHIDDILVEKRQEDEDSTDTYNFQKASCTLDASVKIYSYRVDDTWNSSFKVLENLTRGDDVPDDDGDDDGASQRRQATKKLTTGNTTESNMNNINMKSVDLEFQVDPLFQKMSQAFDEGGAKGMLLVNLSVHDGCKIMLDSSNVQAVPEKVEPTALADKVEAKPLINISSLAKRLRAEPTLAEEQEICPKLEHFYDQLKSMNHDFFEKKVTVPRLDIAASQESRPRRMTLLPNANESMMDDDYDMGIGADDDDNDDDYAPSEYAPTPAPAPIDPASVATAVPDDEEQDETVAKPLNFDDVEDDEDDEQPEIEAAVEHHPPMDDIDDQHQHMLESALMRSVGGDKNDEYSFFDVKTLKNWAGPSHWKLKLRGVRASAKPSAKASAKASAKPSDKSRKKEAFTFTATEYDMAAALKKPKSKTALTLTVTMCKRYELEAAKLVYPVDLHVQLSGFYQLFTRPQSKIFAQAPALMMSHKSSASTVAAMSFGRTPVLSNDHAPNDNDDDDGIDFGGGAEDFNPADDYNVSGLLQADRVVDKINITYEKFAKRVDVKKLKESIWSTLPFHVESNDDEEETKEDAAMDELSASAAKLHVDDVVSFEDMVHDVAPNVPRNVTVSFYFICMLHLANDKGLELTGQDDLQDFKIAKDKSIVH</sequence>
<evidence type="ECO:0000313" key="14">
    <source>
        <dbReference type="Proteomes" id="UP000030745"/>
    </source>
</evidence>
<dbReference type="GO" id="GO:0003682">
    <property type="term" value="F:chromatin binding"/>
    <property type="evidence" value="ECO:0007669"/>
    <property type="project" value="TreeGrafter"/>
</dbReference>
<keyword evidence="5" id="KW-0158">Chromosome</keyword>
<dbReference type="AlphaFoldDB" id="A0A067CV32"/>
<keyword evidence="7 11" id="KW-0132">Cell division</keyword>
<dbReference type="GeneID" id="24127506"/>
<dbReference type="OMA" id="FRKTCAD"/>
<dbReference type="KEGG" id="spar:SPRG_05097"/>
<dbReference type="STRING" id="695850.A0A067CV32"/>
<evidence type="ECO:0000256" key="11">
    <source>
        <dbReference type="PIRNR" id="PIRNR017126"/>
    </source>
</evidence>
<organism evidence="13 14">
    <name type="scientific">Saprolegnia parasitica (strain CBS 223.65)</name>
    <dbReference type="NCBI Taxonomy" id="695850"/>
    <lineage>
        <taxon>Eukaryota</taxon>
        <taxon>Sar</taxon>
        <taxon>Stramenopiles</taxon>
        <taxon>Oomycota</taxon>
        <taxon>Saprolegniomycetes</taxon>
        <taxon>Saprolegniales</taxon>
        <taxon>Saprolegniaceae</taxon>
        <taxon>Saprolegnia</taxon>
    </lineage>
</organism>
<comment type="subcellular location">
    <subcellularLocation>
        <location evidence="1">Chromosome</location>
    </subcellularLocation>
    <subcellularLocation>
        <location evidence="2">Cytoplasm</location>
    </subcellularLocation>
</comment>
<proteinExistence type="inferred from homology"/>
<dbReference type="EMBL" id="KK583202">
    <property type="protein sequence ID" value="KDO30386.1"/>
    <property type="molecule type" value="Genomic_DNA"/>
</dbReference>
<keyword evidence="6" id="KW-0963">Cytoplasm</keyword>
<dbReference type="GO" id="GO:0007076">
    <property type="term" value="P:mitotic chromosome condensation"/>
    <property type="evidence" value="ECO:0007669"/>
    <property type="project" value="InterPro"/>
</dbReference>
<evidence type="ECO:0000256" key="5">
    <source>
        <dbReference type="ARBA" id="ARBA00022454"/>
    </source>
</evidence>
<dbReference type="InterPro" id="IPR022816">
    <property type="entry name" value="Condensin_barren_su2"/>
</dbReference>
<feature type="compositionally biased region" description="Acidic residues" evidence="12">
    <location>
        <begin position="223"/>
        <end position="232"/>
    </location>
</feature>
<feature type="compositionally biased region" description="Polar residues" evidence="12">
    <location>
        <begin position="235"/>
        <end position="254"/>
    </location>
</feature>
<dbReference type="VEuPathDB" id="FungiDB:SPRG_05097"/>
<keyword evidence="8 11" id="KW-0498">Mitosis</keyword>
<evidence type="ECO:0000256" key="12">
    <source>
        <dbReference type="SAM" id="MobiDB-lite"/>
    </source>
</evidence>
<dbReference type="PANTHER" id="PTHR13108:SF9">
    <property type="entry name" value="CONDENSIN COMPLEX SUBUNIT 2"/>
    <property type="match status" value="1"/>
</dbReference>
<evidence type="ECO:0000256" key="7">
    <source>
        <dbReference type="ARBA" id="ARBA00022618"/>
    </source>
</evidence>
<name>A0A067CV32_SAPPC</name>
<feature type="region of interest" description="Disordered" evidence="12">
    <location>
        <begin position="218"/>
        <end position="254"/>
    </location>
</feature>
<keyword evidence="9 11" id="KW-0226">DNA condensation</keyword>
<comment type="function">
    <text evidence="11">Regulatory subunit of the condensin complex, a complex required for conversion of interphase chromatin into mitotic-like condense chromosomes.</text>
</comment>
<feature type="region of interest" description="Disordered" evidence="12">
    <location>
        <begin position="1"/>
        <end position="105"/>
    </location>
</feature>
<dbReference type="GO" id="GO:0005737">
    <property type="term" value="C:cytoplasm"/>
    <property type="evidence" value="ECO:0007669"/>
    <property type="project" value="UniProtKB-SubCell"/>
</dbReference>
<keyword evidence="14" id="KW-1185">Reference proteome</keyword>
<dbReference type="Proteomes" id="UP000030745">
    <property type="component" value="Unassembled WGS sequence"/>
</dbReference>
<evidence type="ECO:0000256" key="9">
    <source>
        <dbReference type="ARBA" id="ARBA00023067"/>
    </source>
</evidence>
<feature type="region of interest" description="Disordered" evidence="12">
    <location>
        <begin position="385"/>
        <end position="471"/>
    </location>
</feature>
<comment type="similarity">
    <text evidence="3 11">Belongs to the CND2 (condensin subunit 2) family.</text>
</comment>
<evidence type="ECO:0000256" key="6">
    <source>
        <dbReference type="ARBA" id="ARBA00022490"/>
    </source>
</evidence>
<dbReference type="GO" id="GO:0000796">
    <property type="term" value="C:condensin complex"/>
    <property type="evidence" value="ECO:0007669"/>
    <property type="project" value="InterPro"/>
</dbReference>
<evidence type="ECO:0000256" key="4">
    <source>
        <dbReference type="ARBA" id="ARBA00016065"/>
    </source>
</evidence>
<reference evidence="13 14" key="1">
    <citation type="journal article" date="2013" name="PLoS Genet.">
        <title>Distinctive expansion of potential virulence genes in the genome of the oomycete fish pathogen Saprolegnia parasitica.</title>
        <authorList>
            <person name="Jiang R.H."/>
            <person name="de Bruijn I."/>
            <person name="Haas B.J."/>
            <person name="Belmonte R."/>
            <person name="Lobach L."/>
            <person name="Christie J."/>
            <person name="van den Ackerveken G."/>
            <person name="Bottin A."/>
            <person name="Bulone V."/>
            <person name="Diaz-Moreno S.M."/>
            <person name="Dumas B."/>
            <person name="Fan L."/>
            <person name="Gaulin E."/>
            <person name="Govers F."/>
            <person name="Grenville-Briggs L.J."/>
            <person name="Horner N.R."/>
            <person name="Levin J.Z."/>
            <person name="Mammella M."/>
            <person name="Meijer H.J."/>
            <person name="Morris P."/>
            <person name="Nusbaum C."/>
            <person name="Oome S."/>
            <person name="Phillips A.J."/>
            <person name="van Rooyen D."/>
            <person name="Rzeszutek E."/>
            <person name="Saraiva M."/>
            <person name="Secombes C.J."/>
            <person name="Seidl M.F."/>
            <person name="Snel B."/>
            <person name="Stassen J.H."/>
            <person name="Sykes S."/>
            <person name="Tripathy S."/>
            <person name="van den Berg H."/>
            <person name="Vega-Arreguin J.C."/>
            <person name="Wawra S."/>
            <person name="Young S.K."/>
            <person name="Zeng Q."/>
            <person name="Dieguez-Uribeondo J."/>
            <person name="Russ C."/>
            <person name="Tyler B.M."/>
            <person name="van West P."/>
        </authorList>
    </citation>
    <scope>NUCLEOTIDE SEQUENCE [LARGE SCALE GENOMIC DNA]</scope>
    <source>
        <strain evidence="13 14">CBS 223.65</strain>
    </source>
</reference>
<evidence type="ECO:0000256" key="8">
    <source>
        <dbReference type="ARBA" id="ARBA00022776"/>
    </source>
</evidence>
<feature type="compositionally biased region" description="Acidic residues" evidence="12">
    <location>
        <begin position="460"/>
        <end position="471"/>
    </location>
</feature>
<feature type="compositionally biased region" description="Acidic residues" evidence="12">
    <location>
        <begin position="400"/>
        <end position="421"/>
    </location>
</feature>